<name>A0A5S5B221_9FIRM</name>
<feature type="coiled-coil region" evidence="3">
    <location>
        <begin position="283"/>
        <end position="310"/>
    </location>
</feature>
<dbReference type="RefSeq" id="WP_148865674.1">
    <property type="nucleotide sequence ID" value="NZ_VNHO01000001.1"/>
</dbReference>
<dbReference type="EC" id="6.3.4.-" evidence="2"/>
<proteinExistence type="inferred from homology"/>
<comment type="subcellular location">
    <subcellularLocation>
        <location evidence="2">Cytoplasm</location>
    </subcellularLocation>
</comment>
<dbReference type="Pfam" id="PF05636">
    <property type="entry name" value="HIGH_NTase1"/>
    <property type="match status" value="1"/>
</dbReference>
<comment type="function">
    <text evidence="2">Catalyzes the formation of N(4)-acetylcytidine (ac(4)C) at the wobble position of elongator tRNA(Met), using acetate and ATP as substrates. First activates an acetate ion to form acetyladenylate (Ac-AMP) and then transfers the acetyl group to tRNA to form ac(4)C34.</text>
</comment>
<reference evidence="4 5" key="1">
    <citation type="submission" date="2019-07" db="EMBL/GenBank/DDBJ databases">
        <title>Genomic Encyclopedia of Type Strains, Phase I: the one thousand microbial genomes (KMG-I) project.</title>
        <authorList>
            <person name="Kyrpides N."/>
        </authorList>
    </citation>
    <scope>NUCLEOTIDE SEQUENCE [LARGE SCALE GENOMIC DNA]</scope>
    <source>
        <strain evidence="4 5">DSM 16647</strain>
    </source>
</reference>
<dbReference type="Proteomes" id="UP000322294">
    <property type="component" value="Unassembled WGS sequence"/>
</dbReference>
<feature type="binding site" evidence="2">
    <location>
        <position position="196"/>
    </location>
    <ligand>
        <name>ATP</name>
        <dbReference type="ChEBI" id="CHEBI:30616"/>
    </ligand>
</feature>
<dbReference type="InterPro" id="IPR014729">
    <property type="entry name" value="Rossmann-like_a/b/a_fold"/>
</dbReference>
<dbReference type="HAMAP" id="MF_01539">
    <property type="entry name" value="TmcAL"/>
    <property type="match status" value="1"/>
</dbReference>
<keyword evidence="3" id="KW-0175">Coiled coil</keyword>
<keyword evidence="2" id="KW-0963">Cytoplasm</keyword>
<feature type="binding site" evidence="2">
    <location>
        <begin position="7"/>
        <end position="20"/>
    </location>
    <ligand>
        <name>ATP</name>
        <dbReference type="ChEBI" id="CHEBI:30616"/>
    </ligand>
</feature>
<accession>A0A5S5B221</accession>
<dbReference type="GO" id="GO:0005737">
    <property type="term" value="C:cytoplasm"/>
    <property type="evidence" value="ECO:0007669"/>
    <property type="project" value="UniProtKB-SubCell"/>
</dbReference>
<dbReference type="GO" id="GO:0006400">
    <property type="term" value="P:tRNA modification"/>
    <property type="evidence" value="ECO:0007669"/>
    <property type="project" value="UniProtKB-UniRule"/>
</dbReference>
<protein>
    <recommendedName>
        <fullName evidence="2">tRNA(Met) cytidine acetate ligase</fullName>
        <ecNumber evidence="2">6.3.4.-</ecNumber>
    </recommendedName>
</protein>
<evidence type="ECO:0000256" key="2">
    <source>
        <dbReference type="HAMAP-Rule" id="MF_01539"/>
    </source>
</evidence>
<feature type="binding site" evidence="2">
    <location>
        <position position="102"/>
    </location>
    <ligand>
        <name>ATP</name>
        <dbReference type="ChEBI" id="CHEBI:30616"/>
    </ligand>
</feature>
<sequence length="420" mass="47445">MKIVGVIAEYNPFHSGHMYHLSKIRSEFNPDAILCAMSGNFVQRGEPAVFDKWVRAEMALGGGADLVMEIPACFAASTAEVFAEASVKLLNSTGLVNYLSFGIEECRIEELNLIGKLFAEEPPLLKASIKKFLKKGLSFPAAREKAALELLSSQIPDGKLQLLPHLLRKPNFILAVEYVKAIKKLGVDMEILPVLRKGAGYHEKGLQREFPSASAIRCFLRETRDKEALNLLASALPTHCIEIIKREIESGNGPVFFEDFELLILGILRRSSEEDLSLIFDIKEGLENRIKRAAKKASSLAELIEEIKSKRYPETRIQRILIHILLNIERELVSSRAPLYIRVLGFSQKGSEILRKIKEKTSLPVITRTAEYKNLKNLARRMFEIDLLASDIYSLAKPSRDKRQGGMDFYKKIIHYNFSR</sequence>
<keyword evidence="2" id="KW-0547">Nucleotide-binding</keyword>
<comment type="similarity">
    <text evidence="2">Belongs to the TmcAL family.</text>
</comment>
<keyword evidence="2" id="KW-0820">tRNA-binding</keyword>
<organism evidence="4 5">
    <name type="scientific">Thermosediminibacter litoriperuensis</name>
    <dbReference type="NCBI Taxonomy" id="291989"/>
    <lineage>
        <taxon>Bacteria</taxon>
        <taxon>Bacillati</taxon>
        <taxon>Bacillota</taxon>
        <taxon>Clostridia</taxon>
        <taxon>Thermosediminibacterales</taxon>
        <taxon>Thermosediminibacteraceae</taxon>
        <taxon>Thermosediminibacter</taxon>
    </lineage>
</organism>
<dbReference type="NCBIfam" id="NF010191">
    <property type="entry name" value="PRK13670.1"/>
    <property type="match status" value="1"/>
</dbReference>
<dbReference type="InterPro" id="IPR008513">
    <property type="entry name" value="tRNA(Met)_cyd_acetate_ligase"/>
</dbReference>
<keyword evidence="4" id="KW-0808">Transferase</keyword>
<keyword evidence="2" id="KW-0436">Ligase</keyword>
<comment type="caution">
    <text evidence="2">Lacks conserved residue(s) required for the propagation of feature annotation.</text>
</comment>
<dbReference type="Gene3D" id="3.40.50.620">
    <property type="entry name" value="HUPs"/>
    <property type="match status" value="1"/>
</dbReference>
<keyword evidence="2" id="KW-0694">RNA-binding</keyword>
<dbReference type="GO" id="GO:0016879">
    <property type="term" value="F:ligase activity, forming carbon-nitrogen bonds"/>
    <property type="evidence" value="ECO:0007669"/>
    <property type="project" value="UniProtKB-UniRule"/>
</dbReference>
<dbReference type="EMBL" id="VNHO01000001">
    <property type="protein sequence ID" value="TYP59980.1"/>
    <property type="molecule type" value="Genomic_DNA"/>
</dbReference>
<evidence type="ECO:0000313" key="5">
    <source>
        <dbReference type="Proteomes" id="UP000322294"/>
    </source>
</evidence>
<feature type="binding site" evidence="2">
    <location>
        <position position="171"/>
    </location>
    <ligand>
        <name>ATP</name>
        <dbReference type="ChEBI" id="CHEBI:30616"/>
    </ligand>
</feature>
<evidence type="ECO:0000256" key="3">
    <source>
        <dbReference type="SAM" id="Coils"/>
    </source>
</evidence>
<dbReference type="SUPFAM" id="SSF52374">
    <property type="entry name" value="Nucleotidylyl transferase"/>
    <property type="match status" value="1"/>
</dbReference>
<dbReference type="AlphaFoldDB" id="A0A5S5B221"/>
<dbReference type="PANTHER" id="PTHR37825">
    <property type="entry name" value="TRNA(MET) CYTIDINE ACETATE LIGASE"/>
    <property type="match status" value="1"/>
</dbReference>
<dbReference type="OrthoDB" id="9769796at2"/>
<gene>
    <name evidence="2" type="primary">tmcAL</name>
    <name evidence="4" type="ORF">LZ11_00142</name>
</gene>
<keyword evidence="5" id="KW-1185">Reference proteome</keyword>
<keyword evidence="2" id="KW-0067">ATP-binding</keyword>
<dbReference type="GO" id="GO:0005524">
    <property type="term" value="F:ATP binding"/>
    <property type="evidence" value="ECO:0007669"/>
    <property type="project" value="UniProtKB-KW"/>
</dbReference>
<evidence type="ECO:0000313" key="4">
    <source>
        <dbReference type="EMBL" id="TYP59980.1"/>
    </source>
</evidence>
<comment type="catalytic activity">
    <reaction evidence="2">
        <text>cytidine(34) in elongator tRNA(Met) + acetate + ATP = N(4)-acetylcytidine(34) in elongator tRNA(Met) + AMP + diphosphate</text>
        <dbReference type="Rhea" id="RHEA:58144"/>
        <dbReference type="Rhea" id="RHEA-COMP:10693"/>
        <dbReference type="Rhea" id="RHEA-COMP:10694"/>
        <dbReference type="ChEBI" id="CHEBI:30089"/>
        <dbReference type="ChEBI" id="CHEBI:30616"/>
        <dbReference type="ChEBI" id="CHEBI:33019"/>
        <dbReference type="ChEBI" id="CHEBI:74900"/>
        <dbReference type="ChEBI" id="CHEBI:82748"/>
        <dbReference type="ChEBI" id="CHEBI:456215"/>
    </reaction>
</comment>
<dbReference type="GO" id="GO:0000049">
    <property type="term" value="F:tRNA binding"/>
    <property type="evidence" value="ECO:0007669"/>
    <property type="project" value="UniProtKB-KW"/>
</dbReference>
<dbReference type="GO" id="GO:0016740">
    <property type="term" value="F:transferase activity"/>
    <property type="evidence" value="ECO:0007669"/>
    <property type="project" value="UniProtKB-KW"/>
</dbReference>
<keyword evidence="1 2" id="KW-0819">tRNA processing</keyword>
<dbReference type="PANTHER" id="PTHR37825:SF1">
    <property type="entry name" value="TRNA(MET) CYTIDINE ACETATE LIGASE"/>
    <property type="match status" value="1"/>
</dbReference>
<evidence type="ECO:0000256" key="1">
    <source>
        <dbReference type="ARBA" id="ARBA00022694"/>
    </source>
</evidence>
<comment type="caution">
    <text evidence="4">The sequence shown here is derived from an EMBL/GenBank/DDBJ whole genome shotgun (WGS) entry which is preliminary data.</text>
</comment>